<keyword evidence="6 7" id="KW-0472">Membrane</keyword>
<keyword evidence="10" id="KW-1185">Reference proteome</keyword>
<dbReference type="PANTHER" id="PTHR30193:SF37">
    <property type="entry name" value="INNER MEMBRANE ABC TRANSPORTER PERMEASE PROTEIN YCJO"/>
    <property type="match status" value="1"/>
</dbReference>
<dbReference type="PROSITE" id="PS50928">
    <property type="entry name" value="ABC_TM1"/>
    <property type="match status" value="1"/>
</dbReference>
<evidence type="ECO:0000256" key="1">
    <source>
        <dbReference type="ARBA" id="ARBA00004651"/>
    </source>
</evidence>
<comment type="subcellular location">
    <subcellularLocation>
        <location evidence="1 7">Cell membrane</location>
        <topology evidence="1 7">Multi-pass membrane protein</topology>
    </subcellularLocation>
</comment>
<dbReference type="PANTHER" id="PTHR30193">
    <property type="entry name" value="ABC TRANSPORTER PERMEASE PROTEIN"/>
    <property type="match status" value="1"/>
</dbReference>
<dbReference type="InterPro" id="IPR000515">
    <property type="entry name" value="MetI-like"/>
</dbReference>
<dbReference type="SUPFAM" id="SSF161098">
    <property type="entry name" value="MetI-like"/>
    <property type="match status" value="1"/>
</dbReference>
<keyword evidence="5 7" id="KW-1133">Transmembrane helix</keyword>
<dbReference type="InterPro" id="IPR051393">
    <property type="entry name" value="ABC_transporter_permease"/>
</dbReference>
<evidence type="ECO:0000313" key="10">
    <source>
        <dbReference type="Proteomes" id="UP000494115"/>
    </source>
</evidence>
<feature type="domain" description="ABC transmembrane type-1" evidence="8">
    <location>
        <begin position="93"/>
        <end position="307"/>
    </location>
</feature>
<evidence type="ECO:0000259" key="8">
    <source>
        <dbReference type="PROSITE" id="PS50928"/>
    </source>
</evidence>
<dbReference type="EMBL" id="CADIKM010000029">
    <property type="protein sequence ID" value="CAB3798351.1"/>
    <property type="molecule type" value="Genomic_DNA"/>
</dbReference>
<dbReference type="RefSeq" id="WP_175106961.1">
    <property type="nucleotide sequence ID" value="NZ_CADIKM010000029.1"/>
</dbReference>
<proteinExistence type="inferred from homology"/>
<evidence type="ECO:0000256" key="4">
    <source>
        <dbReference type="ARBA" id="ARBA00022692"/>
    </source>
</evidence>
<gene>
    <name evidence="9" type="primary">melD_5</name>
    <name evidence="9" type="ORF">LMG28138_04424</name>
</gene>
<keyword evidence="2 7" id="KW-0813">Transport</keyword>
<evidence type="ECO:0000256" key="5">
    <source>
        <dbReference type="ARBA" id="ARBA00022989"/>
    </source>
</evidence>
<sequence>MSTFNHGRPPVLAGEASLAAPSGRRSDLSRAQARVGYLFMMPSFVLYLAFVLAPVLVTVYLSFTAYDPLAGATWVGLDNYHRFLTDDRSLQIFWNTLRFAIFAVTFNVGIGLLLALALNRAMPAFLLYLFRLAYFLPVIIAAAFVSIVWGYFYGDDLGIINYYLISLGFTPVHWLTSSRTAMMSIIIMDVWKNTGFFMIIFIAALQGVPRTILDAAIMDGASYWRRFFRIVLPYISPVVFFNIVYASIGALQVYESIVILTQGGPGDSTRSMSILIVEEAFGSFEIGYAASIAVIMTLVILAITAMQLVASRRLVHQ</sequence>
<evidence type="ECO:0000256" key="3">
    <source>
        <dbReference type="ARBA" id="ARBA00022475"/>
    </source>
</evidence>
<accession>A0A6S7C045</accession>
<evidence type="ECO:0000256" key="6">
    <source>
        <dbReference type="ARBA" id="ARBA00023136"/>
    </source>
</evidence>
<dbReference type="InterPro" id="IPR035906">
    <property type="entry name" value="MetI-like_sf"/>
</dbReference>
<feature type="transmembrane region" description="Helical" evidence="7">
    <location>
        <begin position="286"/>
        <end position="310"/>
    </location>
</feature>
<dbReference type="GO" id="GO:0055085">
    <property type="term" value="P:transmembrane transport"/>
    <property type="evidence" value="ECO:0007669"/>
    <property type="project" value="InterPro"/>
</dbReference>
<feature type="transmembrane region" description="Helical" evidence="7">
    <location>
        <begin position="99"/>
        <end position="118"/>
    </location>
</feature>
<keyword evidence="3" id="KW-1003">Cell membrane</keyword>
<protein>
    <submittedName>
        <fullName evidence="9">Melibiose/raffinose/stachyose import permease protein MelD</fullName>
    </submittedName>
</protein>
<comment type="similarity">
    <text evidence="7">Belongs to the binding-protein-dependent transport system permease family.</text>
</comment>
<dbReference type="Gene3D" id="1.10.3720.10">
    <property type="entry name" value="MetI-like"/>
    <property type="match status" value="1"/>
</dbReference>
<dbReference type="Proteomes" id="UP000494115">
    <property type="component" value="Unassembled WGS sequence"/>
</dbReference>
<name>A0A6S7C045_9BURK</name>
<evidence type="ECO:0000313" key="9">
    <source>
        <dbReference type="EMBL" id="CAB3798351.1"/>
    </source>
</evidence>
<reference evidence="9 10" key="1">
    <citation type="submission" date="2020-04" db="EMBL/GenBank/DDBJ databases">
        <authorList>
            <person name="De Canck E."/>
        </authorList>
    </citation>
    <scope>NUCLEOTIDE SEQUENCE [LARGE SCALE GENOMIC DNA]</scope>
    <source>
        <strain evidence="9 10">LMG 28138</strain>
    </source>
</reference>
<dbReference type="CDD" id="cd06261">
    <property type="entry name" value="TM_PBP2"/>
    <property type="match status" value="1"/>
</dbReference>
<evidence type="ECO:0000256" key="2">
    <source>
        <dbReference type="ARBA" id="ARBA00022448"/>
    </source>
</evidence>
<feature type="transmembrane region" description="Helical" evidence="7">
    <location>
        <begin position="159"/>
        <end position="176"/>
    </location>
</feature>
<dbReference type="Pfam" id="PF00528">
    <property type="entry name" value="BPD_transp_1"/>
    <property type="match status" value="1"/>
</dbReference>
<feature type="transmembrane region" description="Helical" evidence="7">
    <location>
        <begin position="35"/>
        <end position="61"/>
    </location>
</feature>
<evidence type="ECO:0000256" key="7">
    <source>
        <dbReference type="RuleBase" id="RU363032"/>
    </source>
</evidence>
<keyword evidence="4 7" id="KW-0812">Transmembrane</keyword>
<dbReference type="AlphaFoldDB" id="A0A6S7C045"/>
<organism evidence="9 10">
    <name type="scientific">Pararobbsia alpina</name>
    <dbReference type="NCBI Taxonomy" id="621374"/>
    <lineage>
        <taxon>Bacteria</taxon>
        <taxon>Pseudomonadati</taxon>
        <taxon>Pseudomonadota</taxon>
        <taxon>Betaproteobacteria</taxon>
        <taxon>Burkholderiales</taxon>
        <taxon>Burkholderiaceae</taxon>
        <taxon>Pararobbsia</taxon>
    </lineage>
</organism>
<feature type="transmembrane region" description="Helical" evidence="7">
    <location>
        <begin position="125"/>
        <end position="153"/>
    </location>
</feature>
<dbReference type="GO" id="GO:0005886">
    <property type="term" value="C:plasma membrane"/>
    <property type="evidence" value="ECO:0007669"/>
    <property type="project" value="UniProtKB-SubCell"/>
</dbReference>